<dbReference type="NCBIfam" id="TIGR01426">
    <property type="entry name" value="MGT"/>
    <property type="match status" value="1"/>
</dbReference>
<dbReference type="PANTHER" id="PTHR48050">
    <property type="entry name" value="STEROL 3-BETA-GLUCOSYLTRANSFERASE"/>
    <property type="match status" value="1"/>
</dbReference>
<dbReference type="GO" id="GO:0016758">
    <property type="term" value="F:hexosyltransferase activity"/>
    <property type="evidence" value="ECO:0007669"/>
    <property type="project" value="InterPro"/>
</dbReference>
<dbReference type="OrthoDB" id="6620093at2"/>
<dbReference type="AlphaFoldDB" id="A0A1H8YNY1"/>
<reference evidence="3 4" key="1">
    <citation type="submission" date="2016-10" db="EMBL/GenBank/DDBJ databases">
        <authorList>
            <person name="de Groot N.N."/>
        </authorList>
    </citation>
    <scope>NUCLEOTIDE SEQUENCE [LARGE SCALE GENOMIC DNA]</scope>
    <source>
        <strain evidence="3 4">DSM 44993</strain>
    </source>
</reference>
<organism evidence="3 4">
    <name type="scientific">Amycolatopsis saalfeldensis</name>
    <dbReference type="NCBI Taxonomy" id="394193"/>
    <lineage>
        <taxon>Bacteria</taxon>
        <taxon>Bacillati</taxon>
        <taxon>Actinomycetota</taxon>
        <taxon>Actinomycetes</taxon>
        <taxon>Pseudonocardiales</taxon>
        <taxon>Pseudonocardiaceae</taxon>
        <taxon>Amycolatopsis</taxon>
    </lineage>
</organism>
<dbReference type="STRING" id="394193.SAMN04489732_13329"/>
<dbReference type="SUPFAM" id="SSF53756">
    <property type="entry name" value="UDP-Glycosyltransferase/glycogen phosphorylase"/>
    <property type="match status" value="1"/>
</dbReference>
<dbReference type="InterPro" id="IPR006326">
    <property type="entry name" value="UDPGT_MGT-like"/>
</dbReference>
<dbReference type="InterPro" id="IPR002213">
    <property type="entry name" value="UDP_glucos_trans"/>
</dbReference>
<dbReference type="RefSeq" id="WP_091628873.1">
    <property type="nucleotide sequence ID" value="NZ_FOEF01000033.1"/>
</dbReference>
<dbReference type="Gene3D" id="3.40.50.2000">
    <property type="entry name" value="Glycogen Phosphorylase B"/>
    <property type="match status" value="2"/>
</dbReference>
<dbReference type="GO" id="GO:0017000">
    <property type="term" value="P:antibiotic biosynthetic process"/>
    <property type="evidence" value="ECO:0007669"/>
    <property type="project" value="UniProtKB-ARBA"/>
</dbReference>
<gene>
    <name evidence="3" type="ORF">SAMN04489732_13329</name>
</gene>
<sequence>MTKHIAVVSMPAHGHVNPTLPLVRELVRRGHRVTYPIAEPFRSAVTGAGADFAELPEWERPRRPPGKIEFTPELMGIMADTVIAQTRRTLPELLARFERDRPDVVCYDGMMPAGPMLAALLDVPAVQLFTSFASNEHYALREELFPGLDAGVPELAGALERIRRFAGESGVSRPVGALFAPVAEELNLVFLPRRFQFAGDSFDDRFVFVGPSVEGREGADGWQPPAPGTRLLFISLGTAMNNRPEFFRLCLEAFGGTSWRVAMAIGDQVDRAGLGPIPANFEVRPYFPQPAVLGRATAFLTHSGMNSTMESLAAGVPMVSVPQMGEQSANARRVEELGLGRRLPAEPTADVLRETVDAVADDPSIKANLADMAKVIRDAGGAPAAADALERLLA</sequence>
<evidence type="ECO:0000256" key="1">
    <source>
        <dbReference type="ARBA" id="ARBA00009995"/>
    </source>
</evidence>
<dbReference type="GO" id="GO:0008194">
    <property type="term" value="F:UDP-glycosyltransferase activity"/>
    <property type="evidence" value="ECO:0007669"/>
    <property type="project" value="InterPro"/>
</dbReference>
<dbReference type="Proteomes" id="UP000198582">
    <property type="component" value="Unassembled WGS sequence"/>
</dbReference>
<dbReference type="InterPro" id="IPR050426">
    <property type="entry name" value="Glycosyltransferase_28"/>
</dbReference>
<evidence type="ECO:0000313" key="3">
    <source>
        <dbReference type="EMBL" id="SEP53914.1"/>
    </source>
</evidence>
<comment type="similarity">
    <text evidence="1">Belongs to the UDP-glycosyltransferase family.</text>
</comment>
<protein>
    <submittedName>
        <fullName evidence="3">Glycosyltransferase, MGT family</fullName>
    </submittedName>
</protein>
<dbReference type="PANTHER" id="PTHR48050:SF13">
    <property type="entry name" value="STEROL 3-BETA-GLUCOSYLTRANSFERASE UGT80A2"/>
    <property type="match status" value="1"/>
</dbReference>
<proteinExistence type="inferred from homology"/>
<name>A0A1H8YNY1_9PSEU</name>
<accession>A0A1H8YNY1</accession>
<dbReference type="EMBL" id="FOEF01000033">
    <property type="protein sequence ID" value="SEP53914.1"/>
    <property type="molecule type" value="Genomic_DNA"/>
</dbReference>
<evidence type="ECO:0000313" key="4">
    <source>
        <dbReference type="Proteomes" id="UP000198582"/>
    </source>
</evidence>
<dbReference type="Pfam" id="PF00201">
    <property type="entry name" value="UDPGT"/>
    <property type="match status" value="1"/>
</dbReference>
<keyword evidence="4" id="KW-1185">Reference proteome</keyword>
<dbReference type="CDD" id="cd03784">
    <property type="entry name" value="GT1_Gtf-like"/>
    <property type="match status" value="1"/>
</dbReference>
<keyword evidence="2 3" id="KW-0808">Transferase</keyword>
<dbReference type="FunFam" id="3.40.50.2000:FF:000072">
    <property type="entry name" value="Glycosyl transferase"/>
    <property type="match status" value="1"/>
</dbReference>
<evidence type="ECO:0000256" key="2">
    <source>
        <dbReference type="ARBA" id="ARBA00022679"/>
    </source>
</evidence>